<gene>
    <name evidence="1" type="ORF">BDM02DRAFT_3115651</name>
</gene>
<comment type="caution">
    <text evidence="1">The sequence shown here is derived from an EMBL/GenBank/DDBJ whole genome shotgun (WGS) entry which is preliminary data.</text>
</comment>
<accession>A0ACB6ZFT8</accession>
<protein>
    <submittedName>
        <fullName evidence="1">Uncharacterized protein</fullName>
    </submittedName>
</protein>
<evidence type="ECO:0000313" key="1">
    <source>
        <dbReference type="EMBL" id="KAF9648318.1"/>
    </source>
</evidence>
<keyword evidence="2" id="KW-1185">Reference proteome</keyword>
<sequence length="247" mass="28117">MGPRKWRDELYPIYENYLGPHVVKNPKLSSPHSEGLDANVHVAGETNHVFDIERSAAALFGLVTYGVHMTVYEKDDDGTIRLWTPTRAKTKQTWPGYLDNSVAGGTPSGVGMFESLVKESMEEASLEEDLVRKHARAVGVVSYFFRTDTGWLQPEVEFVYDLLVPRGEDLAPFQPKPQDGEVEKFELLPLDEVVKRMKAGLFKPNCAVVIIDFMIRHGFITPDNEGDFLDINTRIHRRFDFETYIPR</sequence>
<organism evidence="1 2">
    <name type="scientific">Thelephora ganbajun</name>
    <name type="common">Ganba fungus</name>
    <dbReference type="NCBI Taxonomy" id="370292"/>
    <lineage>
        <taxon>Eukaryota</taxon>
        <taxon>Fungi</taxon>
        <taxon>Dikarya</taxon>
        <taxon>Basidiomycota</taxon>
        <taxon>Agaricomycotina</taxon>
        <taxon>Agaricomycetes</taxon>
        <taxon>Thelephorales</taxon>
        <taxon>Thelephoraceae</taxon>
        <taxon>Thelephora</taxon>
    </lineage>
</organism>
<evidence type="ECO:0000313" key="2">
    <source>
        <dbReference type="Proteomes" id="UP000886501"/>
    </source>
</evidence>
<reference evidence="1" key="2">
    <citation type="journal article" date="2020" name="Nat. Commun.">
        <title>Large-scale genome sequencing of mycorrhizal fungi provides insights into the early evolution of symbiotic traits.</title>
        <authorList>
            <person name="Miyauchi S."/>
            <person name="Kiss E."/>
            <person name="Kuo A."/>
            <person name="Drula E."/>
            <person name="Kohler A."/>
            <person name="Sanchez-Garcia M."/>
            <person name="Morin E."/>
            <person name="Andreopoulos B."/>
            <person name="Barry K.W."/>
            <person name="Bonito G."/>
            <person name="Buee M."/>
            <person name="Carver A."/>
            <person name="Chen C."/>
            <person name="Cichocki N."/>
            <person name="Clum A."/>
            <person name="Culley D."/>
            <person name="Crous P.W."/>
            <person name="Fauchery L."/>
            <person name="Girlanda M."/>
            <person name="Hayes R.D."/>
            <person name="Keri Z."/>
            <person name="LaButti K."/>
            <person name="Lipzen A."/>
            <person name="Lombard V."/>
            <person name="Magnuson J."/>
            <person name="Maillard F."/>
            <person name="Murat C."/>
            <person name="Nolan M."/>
            <person name="Ohm R.A."/>
            <person name="Pangilinan J."/>
            <person name="Pereira M.F."/>
            <person name="Perotto S."/>
            <person name="Peter M."/>
            <person name="Pfister S."/>
            <person name="Riley R."/>
            <person name="Sitrit Y."/>
            <person name="Stielow J.B."/>
            <person name="Szollosi G."/>
            <person name="Zifcakova L."/>
            <person name="Stursova M."/>
            <person name="Spatafora J.W."/>
            <person name="Tedersoo L."/>
            <person name="Vaario L.M."/>
            <person name="Yamada A."/>
            <person name="Yan M."/>
            <person name="Wang P."/>
            <person name="Xu J."/>
            <person name="Bruns T."/>
            <person name="Baldrian P."/>
            <person name="Vilgalys R."/>
            <person name="Dunand C."/>
            <person name="Henrissat B."/>
            <person name="Grigoriev I.V."/>
            <person name="Hibbett D."/>
            <person name="Nagy L.G."/>
            <person name="Martin F.M."/>
        </authorList>
    </citation>
    <scope>NUCLEOTIDE SEQUENCE</scope>
    <source>
        <strain evidence="1">P2</strain>
    </source>
</reference>
<reference evidence="1" key="1">
    <citation type="submission" date="2019-10" db="EMBL/GenBank/DDBJ databases">
        <authorList>
            <consortium name="DOE Joint Genome Institute"/>
            <person name="Kuo A."/>
            <person name="Miyauchi S."/>
            <person name="Kiss E."/>
            <person name="Drula E."/>
            <person name="Kohler A."/>
            <person name="Sanchez-Garcia M."/>
            <person name="Andreopoulos B."/>
            <person name="Barry K.W."/>
            <person name="Bonito G."/>
            <person name="Buee M."/>
            <person name="Carver A."/>
            <person name="Chen C."/>
            <person name="Cichocki N."/>
            <person name="Clum A."/>
            <person name="Culley D."/>
            <person name="Crous P.W."/>
            <person name="Fauchery L."/>
            <person name="Girlanda M."/>
            <person name="Hayes R."/>
            <person name="Keri Z."/>
            <person name="Labutti K."/>
            <person name="Lipzen A."/>
            <person name="Lombard V."/>
            <person name="Magnuson J."/>
            <person name="Maillard F."/>
            <person name="Morin E."/>
            <person name="Murat C."/>
            <person name="Nolan M."/>
            <person name="Ohm R."/>
            <person name="Pangilinan J."/>
            <person name="Pereira M."/>
            <person name="Perotto S."/>
            <person name="Peter M."/>
            <person name="Riley R."/>
            <person name="Sitrit Y."/>
            <person name="Stielow B."/>
            <person name="Szollosi G."/>
            <person name="Zifcakova L."/>
            <person name="Stursova M."/>
            <person name="Spatafora J.W."/>
            <person name="Tedersoo L."/>
            <person name="Vaario L.-M."/>
            <person name="Yamada A."/>
            <person name="Yan M."/>
            <person name="Wang P."/>
            <person name="Xu J."/>
            <person name="Bruns T."/>
            <person name="Baldrian P."/>
            <person name="Vilgalys R."/>
            <person name="Henrissat B."/>
            <person name="Grigoriev I.V."/>
            <person name="Hibbett D."/>
            <person name="Nagy L.G."/>
            <person name="Martin F.M."/>
        </authorList>
    </citation>
    <scope>NUCLEOTIDE SEQUENCE</scope>
    <source>
        <strain evidence="1">P2</strain>
    </source>
</reference>
<name>A0ACB6ZFT8_THEGA</name>
<dbReference type="EMBL" id="MU118016">
    <property type="protein sequence ID" value="KAF9648318.1"/>
    <property type="molecule type" value="Genomic_DNA"/>
</dbReference>
<proteinExistence type="predicted"/>
<dbReference type="Proteomes" id="UP000886501">
    <property type="component" value="Unassembled WGS sequence"/>
</dbReference>